<dbReference type="Pfam" id="PF00561">
    <property type="entry name" value="Abhydrolase_1"/>
    <property type="match status" value="1"/>
</dbReference>
<dbReference type="InterPro" id="IPR000073">
    <property type="entry name" value="AB_hydrolase_1"/>
</dbReference>
<protein>
    <submittedName>
        <fullName evidence="3">Pimeloyl-ACP methyl ester carboxylesterase</fullName>
    </submittedName>
</protein>
<organism evidence="3 4">
    <name type="scientific">Aquabacterium commune</name>
    <dbReference type="NCBI Taxonomy" id="70586"/>
    <lineage>
        <taxon>Bacteria</taxon>
        <taxon>Pseudomonadati</taxon>
        <taxon>Pseudomonadota</taxon>
        <taxon>Betaproteobacteria</taxon>
        <taxon>Burkholderiales</taxon>
        <taxon>Aquabacterium</taxon>
    </lineage>
</organism>
<gene>
    <name evidence="3" type="ORF">EV672_1085</name>
</gene>
<reference evidence="3 4" key="1">
    <citation type="submission" date="2019-03" db="EMBL/GenBank/DDBJ databases">
        <title>Genomic Encyclopedia of Type Strains, Phase IV (KMG-IV): sequencing the most valuable type-strain genomes for metagenomic binning, comparative biology and taxonomic classification.</title>
        <authorList>
            <person name="Goeker M."/>
        </authorList>
    </citation>
    <scope>NUCLEOTIDE SEQUENCE [LARGE SCALE GENOMIC DNA]</scope>
    <source>
        <strain evidence="3 4">DSM 11901</strain>
    </source>
</reference>
<keyword evidence="1" id="KW-0378">Hydrolase</keyword>
<evidence type="ECO:0000313" key="3">
    <source>
        <dbReference type="EMBL" id="TDP81220.1"/>
    </source>
</evidence>
<dbReference type="OrthoDB" id="2987348at2"/>
<proteinExistence type="predicted"/>
<evidence type="ECO:0000259" key="2">
    <source>
        <dbReference type="Pfam" id="PF00561"/>
    </source>
</evidence>
<feature type="domain" description="AB hydrolase-1" evidence="2">
    <location>
        <begin position="40"/>
        <end position="144"/>
    </location>
</feature>
<dbReference type="AlphaFoldDB" id="A0A4R6R5M6"/>
<dbReference type="SUPFAM" id="SSF53474">
    <property type="entry name" value="alpha/beta-Hydrolases"/>
    <property type="match status" value="1"/>
</dbReference>
<dbReference type="EMBL" id="SNXW01000008">
    <property type="protein sequence ID" value="TDP81220.1"/>
    <property type="molecule type" value="Genomic_DNA"/>
</dbReference>
<dbReference type="PRINTS" id="PR00412">
    <property type="entry name" value="EPOXHYDRLASE"/>
</dbReference>
<dbReference type="RefSeq" id="WP_133610098.1">
    <property type="nucleotide sequence ID" value="NZ_SNXW01000008.1"/>
</dbReference>
<comment type="caution">
    <text evidence="3">The sequence shown here is derived from an EMBL/GenBank/DDBJ whole genome shotgun (WGS) entry which is preliminary data.</text>
</comment>
<sequence>MNTTAVHSPSPRAPIARRHFTVRGPDGELAVTTWGDARLPVIVFVHGYPDNSSKWEDVAQRLCDDFFVVAYDVRGAGRSFTPTGGAGAYKLDRLCADFTAVIDAVSPQRPVHLVAHDWGSIQAWEFATEPALAGRLLSYTTASGPCLDHVGHWMRDRIARPTPGNLWQVGKQLVKSWYIYLFHLPWLPEALWRGVLGRRWHQVLRVLESTSVPPREGQAHDGANGVNLYRANMLPRLFGPRARHAHAPVQVLALMKDHYVNPALTENLGRWVPELWRREVQGGHWLSLKNPALFAGLVREFVTHIEGAPASAALQHARVRSAPSP</sequence>
<dbReference type="PANTHER" id="PTHR43329">
    <property type="entry name" value="EPOXIDE HYDROLASE"/>
    <property type="match status" value="1"/>
</dbReference>
<dbReference type="Proteomes" id="UP000294593">
    <property type="component" value="Unassembled WGS sequence"/>
</dbReference>
<dbReference type="InterPro" id="IPR000639">
    <property type="entry name" value="Epox_hydrolase-like"/>
</dbReference>
<accession>A0A4R6R5M6</accession>
<dbReference type="GO" id="GO:0016787">
    <property type="term" value="F:hydrolase activity"/>
    <property type="evidence" value="ECO:0007669"/>
    <property type="project" value="UniProtKB-KW"/>
</dbReference>
<keyword evidence="4" id="KW-1185">Reference proteome</keyword>
<dbReference type="Gene3D" id="3.40.50.1820">
    <property type="entry name" value="alpha/beta hydrolase"/>
    <property type="match status" value="1"/>
</dbReference>
<evidence type="ECO:0000313" key="4">
    <source>
        <dbReference type="Proteomes" id="UP000294593"/>
    </source>
</evidence>
<dbReference type="InterPro" id="IPR029058">
    <property type="entry name" value="AB_hydrolase_fold"/>
</dbReference>
<evidence type="ECO:0000256" key="1">
    <source>
        <dbReference type="ARBA" id="ARBA00022801"/>
    </source>
</evidence>
<name>A0A4R6R5M6_9BURK</name>